<accession>A0A6A6VHD6</accession>
<sequence length="103" mass="12061">MPGVHWSRRSSKEDPRETISFQGSERRLGDLEKACFELHASLSHRVSRLEGDVQKKCLQGTAFRAEHERASLKADVYNARRSFKSLETHYQEIRRLLNNREMC</sequence>
<dbReference type="Proteomes" id="UP000799440">
    <property type="component" value="Unassembled WGS sequence"/>
</dbReference>
<reference evidence="2" key="1">
    <citation type="journal article" date="2020" name="Stud. Mycol.">
        <title>101 Dothideomycetes genomes: a test case for predicting lifestyles and emergence of pathogens.</title>
        <authorList>
            <person name="Haridas S."/>
            <person name="Albert R."/>
            <person name="Binder M."/>
            <person name="Bloem J."/>
            <person name="Labutti K."/>
            <person name="Salamov A."/>
            <person name="Andreopoulos B."/>
            <person name="Baker S."/>
            <person name="Barry K."/>
            <person name="Bills G."/>
            <person name="Bluhm B."/>
            <person name="Cannon C."/>
            <person name="Castanera R."/>
            <person name="Culley D."/>
            <person name="Daum C."/>
            <person name="Ezra D."/>
            <person name="Gonzalez J."/>
            <person name="Henrissat B."/>
            <person name="Kuo A."/>
            <person name="Liang C."/>
            <person name="Lipzen A."/>
            <person name="Lutzoni F."/>
            <person name="Magnuson J."/>
            <person name="Mondo S."/>
            <person name="Nolan M."/>
            <person name="Ohm R."/>
            <person name="Pangilinan J."/>
            <person name="Park H.-J."/>
            <person name="Ramirez L."/>
            <person name="Alfaro M."/>
            <person name="Sun H."/>
            <person name="Tritt A."/>
            <person name="Yoshinaga Y."/>
            <person name="Zwiers L.-H."/>
            <person name="Turgeon B."/>
            <person name="Goodwin S."/>
            <person name="Spatafora J."/>
            <person name="Crous P."/>
            <person name="Grigoriev I."/>
        </authorList>
    </citation>
    <scope>NUCLEOTIDE SEQUENCE</scope>
    <source>
        <strain evidence="2">CBS 119925</strain>
    </source>
</reference>
<dbReference type="EMBL" id="MU006567">
    <property type="protein sequence ID" value="KAF2749124.1"/>
    <property type="molecule type" value="Genomic_DNA"/>
</dbReference>
<feature type="region of interest" description="Disordered" evidence="1">
    <location>
        <begin position="1"/>
        <end position="23"/>
    </location>
</feature>
<evidence type="ECO:0000256" key="1">
    <source>
        <dbReference type="SAM" id="MobiDB-lite"/>
    </source>
</evidence>
<dbReference type="AlphaFoldDB" id="A0A6A6VHD6"/>
<keyword evidence="3" id="KW-1185">Reference proteome</keyword>
<proteinExistence type="predicted"/>
<protein>
    <submittedName>
        <fullName evidence="2">Uncharacterized protein</fullName>
    </submittedName>
</protein>
<organism evidence="2 3">
    <name type="scientific">Sporormia fimetaria CBS 119925</name>
    <dbReference type="NCBI Taxonomy" id="1340428"/>
    <lineage>
        <taxon>Eukaryota</taxon>
        <taxon>Fungi</taxon>
        <taxon>Dikarya</taxon>
        <taxon>Ascomycota</taxon>
        <taxon>Pezizomycotina</taxon>
        <taxon>Dothideomycetes</taxon>
        <taxon>Pleosporomycetidae</taxon>
        <taxon>Pleosporales</taxon>
        <taxon>Sporormiaceae</taxon>
        <taxon>Sporormia</taxon>
    </lineage>
</organism>
<evidence type="ECO:0000313" key="2">
    <source>
        <dbReference type="EMBL" id="KAF2749124.1"/>
    </source>
</evidence>
<evidence type="ECO:0000313" key="3">
    <source>
        <dbReference type="Proteomes" id="UP000799440"/>
    </source>
</evidence>
<name>A0A6A6VHD6_9PLEO</name>
<gene>
    <name evidence="2" type="ORF">M011DRAFT_326228</name>
</gene>